<feature type="transmembrane region" description="Helical" evidence="1">
    <location>
        <begin position="40"/>
        <end position="57"/>
    </location>
</feature>
<dbReference type="Gene3D" id="2.60.40.1120">
    <property type="entry name" value="Carboxypeptidase-like, regulatory domain"/>
    <property type="match status" value="1"/>
</dbReference>
<keyword evidence="1" id="KW-1133">Transmembrane helix</keyword>
<proteinExistence type="predicted"/>
<feature type="transmembrane region" description="Helical" evidence="1">
    <location>
        <begin position="6"/>
        <end position="28"/>
    </location>
</feature>
<dbReference type="GO" id="GO:0030246">
    <property type="term" value="F:carbohydrate binding"/>
    <property type="evidence" value="ECO:0007669"/>
    <property type="project" value="InterPro"/>
</dbReference>
<sequence>MLWLVYQAYFYTSVLEGIYLVLSICCNIFKEDDMFFVKRFGVLAIYISTILGGYAFAQNWTEIEKPQGIYGYDIISFSDQDIYITGYQGAIMHFDGQSWKKMSIPNRMPIWGIWGLDANNIYAVGGNGVILYYNGTDWRTMDSGTRQWLYDIWGTDANTIYAVGAGVILKYDGQSWTHMMIDDTFKTFFTIYGNTENDVYAAGDFEKIYHYNGIGWTEVYAGITSQIWGIFTAGVHIFAAGAPENEHSIVYHFDGVNWNDIVLPVNVHMWGLWGSSENDIYCVGGSGTIVNYNGKQWQSLSVSENARLRGIHGRLGTAFVLDENGRVFKKDASYHITLGNVSGHAGDTLQIPISLTNTTMSQMEGIDITIDYDPDILAVQSAMLTGGILADKHYTLETELSQPGRAILIFGATRDCVIGSGVVAYVICRVLDDIGRTGNFTENQWHQPQPVQISKAEINENVASVHSGSVTVMNYPPKISGLNNVSTEEDQGPINIPFTVHDTETPVNALTITVEHNASPDFFQTPITINGINADRSIYVTPAPDSNGQVNITITIFDGYHHVKETIVCAIQAINDPPTFQKGSDITINEDAGRQYVHKWATNISPGPANEINQHLEFLMDISSPELFEELPRLLPDGNLFFKPKPQAFGISDIEVILKDSGENNQLSSKEHFVITILPINDQPSFTPGNNIVVYEDSGPHHITQWANNIIAGNIFESDQTISFNVQTNNAELFDPNLPPQITPNGDLIFNTAQNIYGNATVTIIIEDNGTNDNGGSNVSDPYAFSITVHSVNDPPSFIEGDNISIYKNAALQTFENWATQIKAGPKGEENQAFQFYISNNATHLFEVQPSLSNDGTLTFKPMPGLTGEALVSIFIEDQPVNQNSQISQMKKCQITIQDYPRVSGTVRYYSNDRPVRNVRMVLTGELSYETQTDETGQFLITDVKPGEYMLSAQKTDDLNGLSGTDASSIFRHASERYSLNCFEMIAADVTQSGRIGGTDGSRVARYRAGLTECLNSNCLEWVFTPASTYAMIAYNAGTVDKNDCQQWPPIAYSKAMRLNRIDESLSNLDFVAFRLGDTTGNWSPDEFHNKRNAISYTLHDVQADDNGNILIPLENDTISTISGVDFSVSYDASRLKLVDTLFTNTILDGNHYDFL</sequence>
<dbReference type="EMBL" id="ATBP01000500">
    <property type="protein sequence ID" value="ETR70053.1"/>
    <property type="molecule type" value="Genomic_DNA"/>
</dbReference>
<dbReference type="GO" id="GO:0000272">
    <property type="term" value="P:polysaccharide catabolic process"/>
    <property type="evidence" value="ECO:0007669"/>
    <property type="project" value="InterPro"/>
</dbReference>
<dbReference type="SUPFAM" id="SSF49384">
    <property type="entry name" value="Carbohydrate-binding domain"/>
    <property type="match status" value="1"/>
</dbReference>
<dbReference type="Pfam" id="PF00963">
    <property type="entry name" value="Cohesin"/>
    <property type="match status" value="1"/>
</dbReference>
<reference evidence="4" key="1">
    <citation type="submission" date="2012-11" db="EMBL/GenBank/DDBJ databases">
        <authorList>
            <person name="Lucero-Rivera Y.E."/>
            <person name="Tovar-Ramirez D."/>
        </authorList>
    </citation>
    <scope>NUCLEOTIDE SEQUENCE [LARGE SCALE GENOMIC DNA]</scope>
    <source>
        <strain evidence="4">Araruama</strain>
    </source>
</reference>
<dbReference type="InterPro" id="IPR013784">
    <property type="entry name" value="Carb-bd-like_fold"/>
</dbReference>
<evidence type="ECO:0000256" key="1">
    <source>
        <dbReference type="SAM" id="Phobius"/>
    </source>
</evidence>
<evidence type="ECO:0000313" key="3">
    <source>
        <dbReference type="EMBL" id="ETR70053.1"/>
    </source>
</evidence>
<keyword evidence="1" id="KW-0472">Membrane</keyword>
<keyword evidence="1" id="KW-0812">Transmembrane</keyword>
<dbReference type="Proteomes" id="UP000189670">
    <property type="component" value="Unassembled WGS sequence"/>
</dbReference>
<comment type="caution">
    <text evidence="3">The sequence shown here is derived from an EMBL/GenBank/DDBJ whole genome shotgun (WGS) entry which is preliminary data.</text>
</comment>
<evidence type="ECO:0000313" key="4">
    <source>
        <dbReference type="Proteomes" id="UP000189670"/>
    </source>
</evidence>
<dbReference type="InterPro" id="IPR002102">
    <property type="entry name" value="Cohesin_dom"/>
</dbReference>
<evidence type="ECO:0000259" key="2">
    <source>
        <dbReference type="Pfam" id="PF00963"/>
    </source>
</evidence>
<organism evidence="3 4">
    <name type="scientific">Candidatus Magnetoglobus multicellularis str. Araruama</name>
    <dbReference type="NCBI Taxonomy" id="890399"/>
    <lineage>
        <taxon>Bacteria</taxon>
        <taxon>Pseudomonadati</taxon>
        <taxon>Thermodesulfobacteriota</taxon>
        <taxon>Desulfobacteria</taxon>
        <taxon>Desulfobacterales</taxon>
        <taxon>Desulfobacteraceae</taxon>
        <taxon>Candidatus Magnetoglobus</taxon>
    </lineage>
</organism>
<dbReference type="SUPFAM" id="SSF49452">
    <property type="entry name" value="Starch-binding domain-like"/>
    <property type="match status" value="1"/>
</dbReference>
<protein>
    <recommendedName>
        <fullName evidence="2">Cohesin domain-containing protein</fullName>
    </recommendedName>
</protein>
<gene>
    <name evidence="3" type="ORF">OMM_03521</name>
</gene>
<dbReference type="InterPro" id="IPR008965">
    <property type="entry name" value="CBM2/CBM3_carb-bd_dom_sf"/>
</dbReference>
<feature type="domain" description="Cohesin" evidence="2">
    <location>
        <begin position="336"/>
        <end position="440"/>
    </location>
</feature>
<name>A0A1V1P5H9_9BACT</name>
<accession>A0A1V1P5H9</accession>
<dbReference type="AlphaFoldDB" id="A0A1V1P5H9"/>
<dbReference type="Gene3D" id="2.60.40.680">
    <property type="match status" value="1"/>
</dbReference>